<dbReference type="PANTHER" id="PTHR11941:SF54">
    <property type="entry name" value="ENOYL-COA HYDRATASE, MITOCHONDRIAL"/>
    <property type="match status" value="1"/>
</dbReference>
<dbReference type="Proteomes" id="UP000185746">
    <property type="component" value="Chromosome"/>
</dbReference>
<dbReference type="InterPro" id="IPR014748">
    <property type="entry name" value="Enoyl-CoA_hydra_C"/>
</dbReference>
<evidence type="ECO:0000313" key="4">
    <source>
        <dbReference type="EMBL" id="AOV09156.1"/>
    </source>
</evidence>
<accession>A0A1D8JKB7</accession>
<keyword evidence="5" id="KW-1185">Reference proteome</keyword>
<evidence type="ECO:0000256" key="3">
    <source>
        <dbReference type="RuleBase" id="RU003707"/>
    </source>
</evidence>
<reference evidence="4 5" key="1">
    <citation type="submission" date="2016-09" db="EMBL/GenBank/DDBJ databases">
        <title>Complete genome sequence of the Lysinibacillus sphaericus LMG 22257, a specie of Bacillus with ureolytic activity that can effectively biodeposit calcium carbonate.</title>
        <authorList>
            <person name="Yan W."/>
        </authorList>
    </citation>
    <scope>NUCLEOTIDE SEQUENCE [LARGE SCALE GENOMIC DNA]</scope>
    <source>
        <strain evidence="4 5">LMG 22257</strain>
    </source>
</reference>
<gene>
    <name evidence="4" type="ORF">BI350_07970</name>
</gene>
<dbReference type="InterPro" id="IPR001753">
    <property type="entry name" value="Enoyl-CoA_hydra/iso"/>
</dbReference>
<protein>
    <recommendedName>
        <fullName evidence="6">Enoyl-CoA hydratase</fullName>
    </recommendedName>
</protein>
<evidence type="ECO:0000256" key="2">
    <source>
        <dbReference type="ARBA" id="ARBA00023239"/>
    </source>
</evidence>
<dbReference type="InterPro" id="IPR018376">
    <property type="entry name" value="Enoyl-CoA_hyd/isom_CS"/>
</dbReference>
<dbReference type="PANTHER" id="PTHR11941">
    <property type="entry name" value="ENOYL-COA HYDRATASE-RELATED"/>
    <property type="match status" value="1"/>
</dbReference>
<organism evidence="4 5">
    <name type="scientific">Sporosarcina ureilytica</name>
    <dbReference type="NCBI Taxonomy" id="298596"/>
    <lineage>
        <taxon>Bacteria</taxon>
        <taxon>Bacillati</taxon>
        <taxon>Bacillota</taxon>
        <taxon>Bacilli</taxon>
        <taxon>Bacillales</taxon>
        <taxon>Caryophanaceae</taxon>
        <taxon>Sporosarcina</taxon>
    </lineage>
</organism>
<proteinExistence type="inferred from homology"/>
<dbReference type="CDD" id="cd06558">
    <property type="entry name" value="crotonase-like"/>
    <property type="match status" value="1"/>
</dbReference>
<sequence>MIVLEKHNGVATLRLNRPKVHNALSGEMMHEFVQVCDELSKDSEVRVIILTGAGEKSFCSGADLGGMDDNSSDSVVEFKRHVTKYRDCLLALRRLKKPVIAAVNGYALAGGLGLAVSCDLVYAKESAQFGVPEINVGLWGMMISAPLANTIGYQKTFELMYTGDRIKAEKAKEIGLVNDVFSAENFEEEINNIAEKLATKNPIALNHGREAMYMIQAMEYESSLSYLRDQVVLLSRTEDYSEGMNAYKGKRDPVWSGR</sequence>
<dbReference type="SUPFAM" id="SSF52096">
    <property type="entry name" value="ClpP/crotonase"/>
    <property type="match status" value="1"/>
</dbReference>
<evidence type="ECO:0000256" key="1">
    <source>
        <dbReference type="ARBA" id="ARBA00005254"/>
    </source>
</evidence>
<evidence type="ECO:0000313" key="5">
    <source>
        <dbReference type="Proteomes" id="UP000185746"/>
    </source>
</evidence>
<dbReference type="Gene3D" id="3.90.226.10">
    <property type="entry name" value="2-enoyl-CoA Hydratase, Chain A, domain 1"/>
    <property type="match status" value="1"/>
</dbReference>
<dbReference type="GO" id="GO:0016829">
    <property type="term" value="F:lyase activity"/>
    <property type="evidence" value="ECO:0007669"/>
    <property type="project" value="UniProtKB-KW"/>
</dbReference>
<dbReference type="InterPro" id="IPR029045">
    <property type="entry name" value="ClpP/crotonase-like_dom_sf"/>
</dbReference>
<dbReference type="PROSITE" id="PS00166">
    <property type="entry name" value="ENOYL_COA_HYDRATASE"/>
    <property type="match status" value="1"/>
</dbReference>
<keyword evidence="2" id="KW-0456">Lyase</keyword>
<dbReference type="EMBL" id="CP017560">
    <property type="protein sequence ID" value="AOV09156.1"/>
    <property type="molecule type" value="Genomic_DNA"/>
</dbReference>
<dbReference type="AlphaFoldDB" id="A0A1D8JKB7"/>
<dbReference type="Pfam" id="PF00378">
    <property type="entry name" value="ECH_1"/>
    <property type="match status" value="1"/>
</dbReference>
<dbReference type="GO" id="GO:0006635">
    <property type="term" value="P:fatty acid beta-oxidation"/>
    <property type="evidence" value="ECO:0007669"/>
    <property type="project" value="TreeGrafter"/>
</dbReference>
<comment type="similarity">
    <text evidence="1 3">Belongs to the enoyl-CoA hydratase/isomerase family.</text>
</comment>
<name>A0A1D8JKB7_9BACL</name>
<evidence type="ECO:0008006" key="6">
    <source>
        <dbReference type="Google" id="ProtNLM"/>
    </source>
</evidence>
<dbReference type="Gene3D" id="1.10.12.10">
    <property type="entry name" value="Lyase 2-enoyl-coa Hydratase, Chain A, domain 2"/>
    <property type="match status" value="1"/>
</dbReference>
<dbReference type="KEGG" id="surl:BI350_07970"/>